<evidence type="ECO:0000256" key="3">
    <source>
        <dbReference type="PROSITE-ProRule" id="PRU00169"/>
    </source>
</evidence>
<evidence type="ECO:0000256" key="4">
    <source>
        <dbReference type="SAM" id="Coils"/>
    </source>
</evidence>
<dbReference type="AlphaFoldDB" id="A0A532UXS8"/>
<dbReference type="PANTHER" id="PTHR44591">
    <property type="entry name" value="STRESS RESPONSE REGULATOR PROTEIN 1"/>
    <property type="match status" value="1"/>
</dbReference>
<dbReference type="PANTHER" id="PTHR44591:SF14">
    <property type="entry name" value="PROTEIN PILG"/>
    <property type="match status" value="1"/>
</dbReference>
<dbReference type="Proteomes" id="UP000319619">
    <property type="component" value="Unassembled WGS sequence"/>
</dbReference>
<evidence type="ECO:0000259" key="5">
    <source>
        <dbReference type="PROSITE" id="PS50110"/>
    </source>
</evidence>
<dbReference type="GO" id="GO:0000160">
    <property type="term" value="P:phosphorelay signal transduction system"/>
    <property type="evidence" value="ECO:0007669"/>
    <property type="project" value="UniProtKB-KW"/>
</dbReference>
<protein>
    <submittedName>
        <fullName evidence="6">Response regulator</fullName>
    </submittedName>
</protein>
<dbReference type="PROSITE" id="PS50110">
    <property type="entry name" value="RESPONSE_REGULATORY"/>
    <property type="match status" value="1"/>
</dbReference>
<dbReference type="Pfam" id="PF00072">
    <property type="entry name" value="Response_reg"/>
    <property type="match status" value="1"/>
</dbReference>
<keyword evidence="1 3" id="KW-0597">Phosphoprotein</keyword>
<evidence type="ECO:0000313" key="6">
    <source>
        <dbReference type="EMBL" id="TKJ39756.1"/>
    </source>
</evidence>
<dbReference type="EMBL" id="NJBN01000007">
    <property type="protein sequence ID" value="TKJ39756.1"/>
    <property type="molecule type" value="Genomic_DNA"/>
</dbReference>
<dbReference type="InterPro" id="IPR050595">
    <property type="entry name" value="Bact_response_regulator"/>
</dbReference>
<name>A0A532UXS8_UNCL8</name>
<dbReference type="Gene3D" id="3.40.50.2300">
    <property type="match status" value="1"/>
</dbReference>
<feature type="coiled-coil region" evidence="4">
    <location>
        <begin position="230"/>
        <end position="257"/>
    </location>
</feature>
<organism evidence="6 7">
    <name type="scientific">candidate division LCP-89 bacterium B3_LCP</name>
    <dbReference type="NCBI Taxonomy" id="2012998"/>
    <lineage>
        <taxon>Bacteria</taxon>
        <taxon>Pseudomonadati</taxon>
        <taxon>Bacteria division LCP-89</taxon>
    </lineage>
</organism>
<evidence type="ECO:0000256" key="2">
    <source>
        <dbReference type="ARBA" id="ARBA00023012"/>
    </source>
</evidence>
<keyword evidence="4" id="KW-0175">Coiled coil</keyword>
<evidence type="ECO:0000313" key="7">
    <source>
        <dbReference type="Proteomes" id="UP000319619"/>
    </source>
</evidence>
<dbReference type="SUPFAM" id="SSF52172">
    <property type="entry name" value="CheY-like"/>
    <property type="match status" value="1"/>
</dbReference>
<accession>A0A532UXS8</accession>
<proteinExistence type="predicted"/>
<gene>
    <name evidence="6" type="ORF">CEE37_10790</name>
</gene>
<dbReference type="InterPro" id="IPR011006">
    <property type="entry name" value="CheY-like_superfamily"/>
</dbReference>
<evidence type="ECO:0000256" key="1">
    <source>
        <dbReference type="ARBA" id="ARBA00022553"/>
    </source>
</evidence>
<keyword evidence="2" id="KW-0902">Two-component regulatory system</keyword>
<dbReference type="Pfam" id="PF13189">
    <property type="entry name" value="Cytidylate_kin2"/>
    <property type="match status" value="1"/>
</dbReference>
<sequence length="404" mass="45485">MAILSIFSGSYCHGEDVVEQVAEKLQYKILDKELLDATADRFKVSASDLVASLTGTSQFLKKFSHEREKNIAMLRLMLAELIQMDNLIVPGFYGHLIPRTIAHLLKVCLIANFDYRVGQTIKAEGLSEKQAQKAIHKDDQDKSKWTQFTNNSAPYSDRLYDITIPMNRTTIDGAVGLIFQHAQSDAVKATERSKKAADDFILAAKVRHTLAQAGHDEETYAEDGRVTIIINKYIVRLEKYERELKKIAEKVEGIKEINARTGRDYSPPSIMPLGELEMPSKILLVDDEKEFVQTLSERLLTRNLESSVVYDGEQALEHIKQDEPDVMVLDIRMPGIDGIEVLKRVKTEHPNVEVIILTGHGSEKEETIANELGAFAYLQKPINVDRLAQVMKAAYKKINDSAKS</sequence>
<reference evidence="6 7" key="1">
    <citation type="submission" date="2017-06" db="EMBL/GenBank/DDBJ databases">
        <title>Novel microbial phyla capable of carbon fixation and sulfur reduction in deep-sea sediments.</title>
        <authorList>
            <person name="Huang J."/>
            <person name="Baker B."/>
            <person name="Wang Y."/>
        </authorList>
    </citation>
    <scope>NUCLEOTIDE SEQUENCE [LARGE SCALE GENOMIC DNA]</scope>
    <source>
        <strain evidence="6">B3_LCP</strain>
    </source>
</reference>
<dbReference type="InterPro" id="IPR001789">
    <property type="entry name" value="Sig_transdc_resp-reg_receiver"/>
</dbReference>
<dbReference type="SMART" id="SM00448">
    <property type="entry name" value="REC"/>
    <property type="match status" value="1"/>
</dbReference>
<dbReference type="Gene3D" id="3.40.50.300">
    <property type="entry name" value="P-loop containing nucleotide triphosphate hydrolases"/>
    <property type="match status" value="1"/>
</dbReference>
<comment type="caution">
    <text evidence="6">The sequence shown here is derived from an EMBL/GenBank/DDBJ whole genome shotgun (WGS) entry which is preliminary data.</text>
</comment>
<feature type="domain" description="Response regulatory" evidence="5">
    <location>
        <begin position="281"/>
        <end position="395"/>
    </location>
</feature>
<feature type="modified residue" description="4-aspartylphosphate" evidence="3">
    <location>
        <position position="330"/>
    </location>
</feature>
<dbReference type="InterPro" id="IPR027417">
    <property type="entry name" value="P-loop_NTPase"/>
</dbReference>